<dbReference type="EMBL" id="MSYM01000008">
    <property type="protein sequence ID" value="OLP07508.1"/>
    <property type="molecule type" value="Genomic_DNA"/>
</dbReference>
<evidence type="ECO:0000313" key="1">
    <source>
        <dbReference type="EMBL" id="OLP07508.1"/>
    </source>
</evidence>
<dbReference type="AlphaFoldDB" id="A0A1Q8YHH3"/>
<proteinExistence type="predicted"/>
<protein>
    <submittedName>
        <fullName evidence="1">Uncharacterized protein</fullName>
    </submittedName>
</protein>
<keyword evidence="2" id="KW-1185">Reference proteome</keyword>
<accession>A0A1Q8YHH3</accession>
<evidence type="ECO:0000313" key="2">
    <source>
        <dbReference type="Proteomes" id="UP000185911"/>
    </source>
</evidence>
<dbReference type="Proteomes" id="UP000185911">
    <property type="component" value="Unassembled WGS sequence"/>
</dbReference>
<reference evidence="1 2" key="1">
    <citation type="submission" date="2017-01" db="EMBL/GenBank/DDBJ databases">
        <title>Genome sequence of Rhodoferax antarcticus ANT.BR, a psychrophilic purple nonsulfur bacterium from an Antarctic microbial mat.</title>
        <authorList>
            <person name="Baker J."/>
            <person name="Riester C."/>
            <person name="Skinner B."/>
            <person name="Newell A."/>
            <person name="Swingley W."/>
            <person name="Madigan M."/>
            <person name="Jung D."/>
            <person name="Asao M."/>
            <person name="Chen M."/>
            <person name="Loughlin P."/>
            <person name="Pan H."/>
            <person name="Lin S."/>
            <person name="Li N."/>
            <person name="Shaw J."/>
            <person name="Prado M."/>
            <person name="Sherman C."/>
            <person name="Li X."/>
            <person name="Tang J."/>
            <person name="Blankenship R."/>
            <person name="Zhao T."/>
            <person name="Touchman J."/>
            <person name="Sattley M."/>
        </authorList>
    </citation>
    <scope>NUCLEOTIDE SEQUENCE [LARGE SCALE GENOMIC DNA]</scope>
    <source>
        <strain evidence="1 2">ANT.BR</strain>
    </source>
</reference>
<sequence length="49" mass="5326">MAGRKQADQIVQQRLRFGAVVATKVATSSVIARCSGRCERTSATMLLMQ</sequence>
<name>A0A1Q8YHH3_9BURK</name>
<gene>
    <name evidence="1" type="ORF">BLL52_1338</name>
</gene>
<organism evidence="1 2">
    <name type="scientific">Rhodoferax antarcticus ANT.BR</name>
    <dbReference type="NCBI Taxonomy" id="1111071"/>
    <lineage>
        <taxon>Bacteria</taxon>
        <taxon>Pseudomonadati</taxon>
        <taxon>Pseudomonadota</taxon>
        <taxon>Betaproteobacteria</taxon>
        <taxon>Burkholderiales</taxon>
        <taxon>Comamonadaceae</taxon>
        <taxon>Rhodoferax</taxon>
    </lineage>
</organism>
<comment type="caution">
    <text evidence="1">The sequence shown here is derived from an EMBL/GenBank/DDBJ whole genome shotgun (WGS) entry which is preliminary data.</text>
</comment>